<evidence type="ECO:0000256" key="6">
    <source>
        <dbReference type="SAM" id="Phobius"/>
    </source>
</evidence>
<protein>
    <submittedName>
        <fullName evidence="8">MFS family permease</fullName>
    </submittedName>
</protein>
<dbReference type="CDD" id="cd06173">
    <property type="entry name" value="MFS_MefA_like"/>
    <property type="match status" value="1"/>
</dbReference>
<evidence type="ECO:0000313" key="8">
    <source>
        <dbReference type="EMBL" id="MBB3095292.1"/>
    </source>
</evidence>
<dbReference type="SUPFAM" id="SSF103473">
    <property type="entry name" value="MFS general substrate transporter"/>
    <property type="match status" value="1"/>
</dbReference>
<dbReference type="AlphaFoldDB" id="A0A7W5FEG2"/>
<dbReference type="PANTHER" id="PTHR23513:SF6">
    <property type="entry name" value="MAJOR FACILITATOR SUPERFAMILY ASSOCIATED DOMAIN-CONTAINING PROTEIN"/>
    <property type="match status" value="1"/>
</dbReference>
<gene>
    <name evidence="8" type="ORF">FHR83_002955</name>
</gene>
<keyword evidence="5 6" id="KW-0472">Membrane</keyword>
<name>A0A7W5FEG2_9ACTN</name>
<keyword evidence="9" id="KW-1185">Reference proteome</keyword>
<feature type="transmembrane region" description="Helical" evidence="6">
    <location>
        <begin position="12"/>
        <end position="35"/>
    </location>
</feature>
<dbReference type="PROSITE" id="PS50850">
    <property type="entry name" value="MFS"/>
    <property type="match status" value="1"/>
</dbReference>
<dbReference type="GO" id="GO:0022857">
    <property type="term" value="F:transmembrane transporter activity"/>
    <property type="evidence" value="ECO:0007669"/>
    <property type="project" value="InterPro"/>
</dbReference>
<dbReference type="InterPro" id="IPR011701">
    <property type="entry name" value="MFS"/>
</dbReference>
<evidence type="ECO:0000313" key="9">
    <source>
        <dbReference type="Proteomes" id="UP000590749"/>
    </source>
</evidence>
<organism evidence="8 9">
    <name type="scientific">Actinoplanes campanulatus</name>
    <dbReference type="NCBI Taxonomy" id="113559"/>
    <lineage>
        <taxon>Bacteria</taxon>
        <taxon>Bacillati</taxon>
        <taxon>Actinomycetota</taxon>
        <taxon>Actinomycetes</taxon>
        <taxon>Micromonosporales</taxon>
        <taxon>Micromonosporaceae</taxon>
        <taxon>Actinoplanes</taxon>
    </lineage>
</organism>
<feature type="domain" description="Major facilitator superfamily (MFS) profile" evidence="7">
    <location>
        <begin position="217"/>
        <end position="418"/>
    </location>
</feature>
<evidence type="ECO:0000259" key="7">
    <source>
        <dbReference type="PROSITE" id="PS50850"/>
    </source>
</evidence>
<feature type="transmembrane region" description="Helical" evidence="6">
    <location>
        <begin position="73"/>
        <end position="96"/>
    </location>
</feature>
<dbReference type="InterPro" id="IPR020846">
    <property type="entry name" value="MFS_dom"/>
</dbReference>
<feature type="transmembrane region" description="Helical" evidence="6">
    <location>
        <begin position="220"/>
        <end position="244"/>
    </location>
</feature>
<feature type="transmembrane region" description="Helical" evidence="6">
    <location>
        <begin position="41"/>
        <end position="61"/>
    </location>
</feature>
<feature type="transmembrane region" description="Helical" evidence="6">
    <location>
        <begin position="377"/>
        <end position="394"/>
    </location>
</feature>
<dbReference type="Proteomes" id="UP000590749">
    <property type="component" value="Unassembled WGS sequence"/>
</dbReference>
<sequence length="418" mass="44085">MALGSDFRRLWAAYAASEIGTGIGFGALPLVAILVLEVPAWQVSLLATMSGLAAAAVAVPAGPWVEFRRKRPVMVGADLARALALFSVPVALWFGVLGYGQLSLVAAIQAAAAIVFAAASGAHLKALVAPGDRATATGRMEATFWTAYSAGPPIGGALTSWVGVGWTVTVDAVSFLLSAAGVRSLRGPEPEPPRREPGAGRWAEIGAGWRYVFAHRDLRALFLNAQLFGSGMMAASPLLAVLMLDELDFPAWQYGIGWGIPCLGGVLGALALAPLTRRFGQRRVLLWSGVWRAVWLCLLAFMPAGLPGLLLMIVVETFALFATGVFNPAFAAYRMEQTEDRYMTRVISAWSISSRICQPVGIALGGLLAALTDVRTALAICGLAVAASVVLLPWRHGNPGRRLPCTPEPGSMDGHRTS</sequence>
<evidence type="ECO:0000256" key="4">
    <source>
        <dbReference type="ARBA" id="ARBA00022989"/>
    </source>
</evidence>
<comment type="subcellular location">
    <subcellularLocation>
        <location evidence="1">Cell membrane</location>
        <topology evidence="1">Multi-pass membrane protein</topology>
    </subcellularLocation>
</comment>
<evidence type="ECO:0000256" key="1">
    <source>
        <dbReference type="ARBA" id="ARBA00004651"/>
    </source>
</evidence>
<evidence type="ECO:0000256" key="2">
    <source>
        <dbReference type="ARBA" id="ARBA00022475"/>
    </source>
</evidence>
<feature type="transmembrane region" description="Helical" evidence="6">
    <location>
        <begin position="308"/>
        <end position="331"/>
    </location>
</feature>
<evidence type="ECO:0000256" key="3">
    <source>
        <dbReference type="ARBA" id="ARBA00022692"/>
    </source>
</evidence>
<accession>A0A7W5FEG2</accession>
<keyword evidence="4 6" id="KW-1133">Transmembrane helix</keyword>
<feature type="transmembrane region" description="Helical" evidence="6">
    <location>
        <begin position="284"/>
        <end position="302"/>
    </location>
</feature>
<evidence type="ECO:0000256" key="5">
    <source>
        <dbReference type="ARBA" id="ARBA00023136"/>
    </source>
</evidence>
<keyword evidence="2" id="KW-1003">Cell membrane</keyword>
<dbReference type="Pfam" id="PF07690">
    <property type="entry name" value="MFS_1"/>
    <property type="match status" value="1"/>
</dbReference>
<proteinExistence type="predicted"/>
<dbReference type="PANTHER" id="PTHR23513">
    <property type="entry name" value="INTEGRAL MEMBRANE EFFLUX PROTEIN-RELATED"/>
    <property type="match status" value="1"/>
</dbReference>
<dbReference type="EMBL" id="JACHXF010000005">
    <property type="protein sequence ID" value="MBB3095292.1"/>
    <property type="molecule type" value="Genomic_DNA"/>
</dbReference>
<feature type="transmembrane region" description="Helical" evidence="6">
    <location>
        <begin position="352"/>
        <end position="371"/>
    </location>
</feature>
<feature type="transmembrane region" description="Helical" evidence="6">
    <location>
        <begin position="102"/>
        <end position="124"/>
    </location>
</feature>
<comment type="caution">
    <text evidence="8">The sequence shown here is derived from an EMBL/GenBank/DDBJ whole genome shotgun (WGS) entry which is preliminary data.</text>
</comment>
<reference evidence="8 9" key="1">
    <citation type="submission" date="2020-08" db="EMBL/GenBank/DDBJ databases">
        <title>Genomic Encyclopedia of Type Strains, Phase III (KMG-III): the genomes of soil and plant-associated and newly described type strains.</title>
        <authorList>
            <person name="Whitman W."/>
        </authorList>
    </citation>
    <scope>NUCLEOTIDE SEQUENCE [LARGE SCALE GENOMIC DNA]</scope>
    <source>
        <strain evidence="8 9">CECT 3287</strain>
    </source>
</reference>
<dbReference type="Gene3D" id="1.20.1250.20">
    <property type="entry name" value="MFS general substrate transporter like domains"/>
    <property type="match status" value="1"/>
</dbReference>
<keyword evidence="3 6" id="KW-0812">Transmembrane</keyword>
<dbReference type="InterPro" id="IPR036259">
    <property type="entry name" value="MFS_trans_sf"/>
</dbReference>
<dbReference type="GO" id="GO:0005886">
    <property type="term" value="C:plasma membrane"/>
    <property type="evidence" value="ECO:0007669"/>
    <property type="project" value="UniProtKB-SubCell"/>
</dbReference>
<dbReference type="RefSeq" id="WP_183219866.1">
    <property type="nucleotide sequence ID" value="NZ_BMPW01000022.1"/>
</dbReference>
<feature type="transmembrane region" description="Helical" evidence="6">
    <location>
        <begin position="256"/>
        <end position="275"/>
    </location>
</feature>